<name>D7DMX3_METV0</name>
<dbReference type="eggNOG" id="ENOG5030XNN">
    <property type="taxonomic scope" value="Bacteria"/>
</dbReference>
<sequence>MTDTNQQNTIELLQAELNHPAWDEPIVCRVEVDLPTWLSQLAGGRDWEVYSEEEEENCISFAMRQGSTRDTKHVPKLAEVTLYHNGYAIVDVDGKSLFDGSLTSGVNECAHLSYYHADSGEKITLN</sequence>
<dbReference type="AlphaFoldDB" id="D7DMX3"/>
<dbReference type="KEGG" id="meh:M301_0528"/>
<keyword evidence="2" id="KW-1185">Reference proteome</keyword>
<protein>
    <submittedName>
        <fullName evidence="1">Uncharacterized protein</fullName>
    </submittedName>
</protein>
<evidence type="ECO:0000313" key="1">
    <source>
        <dbReference type="EMBL" id="ADI28912.1"/>
    </source>
</evidence>
<reference evidence="1 2" key="2">
    <citation type="journal article" date="2011" name="J. Bacteriol.">
        <title>Genomes of three methylotrophs from a single niche uncover genetic and metabolic divergence of Methylophilaceae.</title>
        <authorList>
            <person name="Lapidus A."/>
            <person name="Clum A."/>
            <person name="Labutti K."/>
            <person name="Kaluzhnaya M.G."/>
            <person name="Lim S."/>
            <person name="Beck D.A."/>
            <person name="Glavina Del Rio T."/>
            <person name="Nolan M."/>
            <person name="Mavromatis K."/>
            <person name="Huntemann M."/>
            <person name="Lucas S."/>
            <person name="Lidstrom M.E."/>
            <person name="Ivanova N."/>
            <person name="Chistoserdova L."/>
        </authorList>
    </citation>
    <scope>NUCLEOTIDE SEQUENCE [LARGE SCALE GENOMIC DNA]</scope>
    <source>
        <strain evidence="1 2">301</strain>
    </source>
</reference>
<proteinExistence type="predicted"/>
<dbReference type="EMBL" id="CP002056">
    <property type="protein sequence ID" value="ADI28912.1"/>
    <property type="molecule type" value="Genomic_DNA"/>
</dbReference>
<gene>
    <name evidence="1" type="ordered locus">M301_0528</name>
</gene>
<dbReference type="RefSeq" id="WP_013147228.1">
    <property type="nucleotide sequence ID" value="NC_014207.1"/>
</dbReference>
<accession>D7DMX3</accession>
<dbReference type="OrthoDB" id="8537617at2"/>
<organism evidence="1 2">
    <name type="scientific">Methylotenera versatilis (strain 301)</name>
    <dbReference type="NCBI Taxonomy" id="666681"/>
    <lineage>
        <taxon>Bacteria</taxon>
        <taxon>Pseudomonadati</taxon>
        <taxon>Pseudomonadota</taxon>
        <taxon>Betaproteobacteria</taxon>
        <taxon>Nitrosomonadales</taxon>
        <taxon>Methylophilaceae</taxon>
        <taxon>Methylotenera</taxon>
    </lineage>
</organism>
<dbReference type="STRING" id="666681.M301_0528"/>
<dbReference type="HOGENOM" id="CLU_176222_0_0_4"/>
<evidence type="ECO:0000313" key="2">
    <source>
        <dbReference type="Proteomes" id="UP000000383"/>
    </source>
</evidence>
<reference evidence="2" key="1">
    <citation type="submission" date="2010-05" db="EMBL/GenBank/DDBJ databases">
        <title>Complete sequence of Methylotenera sp. 301.</title>
        <authorList>
            <person name="Lucas S."/>
            <person name="Copeland A."/>
            <person name="Lapidus A."/>
            <person name="Cheng J.-F."/>
            <person name="Bruce D."/>
            <person name="Goodwin L."/>
            <person name="Pitluck S."/>
            <person name="Clum A."/>
            <person name="Land M."/>
            <person name="Hauser L."/>
            <person name="Kyrpides N."/>
            <person name="Ivanova N."/>
            <person name="Chistoservova L."/>
            <person name="Kalyuzhnaya M."/>
            <person name="Woyke T."/>
        </authorList>
    </citation>
    <scope>NUCLEOTIDE SEQUENCE [LARGE SCALE GENOMIC DNA]</scope>
    <source>
        <strain evidence="2">301</strain>
    </source>
</reference>
<dbReference type="Proteomes" id="UP000000383">
    <property type="component" value="Chromosome"/>
</dbReference>